<dbReference type="EMBL" id="JAADJG010000034">
    <property type="protein sequence ID" value="KAF4457119.1"/>
    <property type="molecule type" value="Genomic_DNA"/>
</dbReference>
<dbReference type="Proteomes" id="UP000605986">
    <property type="component" value="Unassembled WGS sequence"/>
</dbReference>
<dbReference type="CDD" id="cd18793">
    <property type="entry name" value="SF2_C_SNF"/>
    <property type="match status" value="1"/>
</dbReference>
<dbReference type="GO" id="GO:0006281">
    <property type="term" value="P:DNA repair"/>
    <property type="evidence" value="ECO:0007669"/>
    <property type="project" value="TreeGrafter"/>
</dbReference>
<dbReference type="InterPro" id="IPR027417">
    <property type="entry name" value="P-loop_NTPase"/>
</dbReference>
<evidence type="ECO:0000256" key="4">
    <source>
        <dbReference type="SAM" id="MobiDB-lite"/>
    </source>
</evidence>
<dbReference type="InterPro" id="IPR000330">
    <property type="entry name" value="SNF2_N"/>
</dbReference>
<dbReference type="GO" id="GO:0008094">
    <property type="term" value="F:ATP-dependent activity, acting on DNA"/>
    <property type="evidence" value="ECO:0007669"/>
    <property type="project" value="TreeGrafter"/>
</dbReference>
<accession>A0A8H4KWW3</accession>
<dbReference type="Pfam" id="PF00176">
    <property type="entry name" value="SNF2-rel_dom"/>
    <property type="match status" value="2"/>
</dbReference>
<comment type="caution">
    <text evidence="6">The sequence shown here is derived from an EMBL/GenBank/DDBJ whole genome shotgun (WGS) entry which is preliminary data.</text>
</comment>
<evidence type="ECO:0000313" key="6">
    <source>
        <dbReference type="EMBL" id="KAF4457119.1"/>
    </source>
</evidence>
<dbReference type="OrthoDB" id="448448at2759"/>
<evidence type="ECO:0000259" key="5">
    <source>
        <dbReference type="PROSITE" id="PS51194"/>
    </source>
</evidence>
<dbReference type="AlphaFoldDB" id="A0A8H4KWW3"/>
<keyword evidence="7" id="KW-1185">Reference proteome</keyword>
<evidence type="ECO:0000256" key="3">
    <source>
        <dbReference type="ARBA" id="ARBA00022840"/>
    </source>
</evidence>
<feature type="compositionally biased region" description="Polar residues" evidence="4">
    <location>
        <begin position="10"/>
        <end position="22"/>
    </location>
</feature>
<keyword evidence="2" id="KW-0378">Hydrolase</keyword>
<dbReference type="InterPro" id="IPR050628">
    <property type="entry name" value="SNF2_RAD54_helicase_TF"/>
</dbReference>
<feature type="region of interest" description="Disordered" evidence="4">
    <location>
        <begin position="1"/>
        <end position="36"/>
    </location>
</feature>
<dbReference type="SUPFAM" id="SSF52540">
    <property type="entry name" value="P-loop containing nucleoside triphosphate hydrolases"/>
    <property type="match status" value="2"/>
</dbReference>
<dbReference type="Gene3D" id="3.40.50.10810">
    <property type="entry name" value="Tandem AAA-ATPase domain"/>
    <property type="match status" value="2"/>
</dbReference>
<name>A0A8H4KWW3_9HYPO</name>
<dbReference type="InterPro" id="IPR049730">
    <property type="entry name" value="SNF2/RAD54-like_C"/>
</dbReference>
<keyword evidence="3" id="KW-0067">ATP-binding</keyword>
<dbReference type="PROSITE" id="PS51194">
    <property type="entry name" value="HELICASE_CTER"/>
    <property type="match status" value="1"/>
</dbReference>
<dbReference type="GO" id="GO:0005524">
    <property type="term" value="F:ATP binding"/>
    <property type="evidence" value="ECO:0007669"/>
    <property type="project" value="UniProtKB-KW"/>
</dbReference>
<protein>
    <recommendedName>
        <fullName evidence="5">Helicase C-terminal domain-containing protein</fullName>
    </recommendedName>
</protein>
<dbReference type="GO" id="GO:0005634">
    <property type="term" value="C:nucleus"/>
    <property type="evidence" value="ECO:0007669"/>
    <property type="project" value="TreeGrafter"/>
</dbReference>
<evidence type="ECO:0000256" key="2">
    <source>
        <dbReference type="ARBA" id="ARBA00022801"/>
    </source>
</evidence>
<evidence type="ECO:0000313" key="7">
    <source>
        <dbReference type="Proteomes" id="UP000605986"/>
    </source>
</evidence>
<feature type="domain" description="Helicase C-terminal" evidence="5">
    <location>
        <begin position="618"/>
        <end position="770"/>
    </location>
</feature>
<dbReference type="PANTHER" id="PTHR45626:SF22">
    <property type="entry name" value="DNA REPAIR PROTEIN RAD5"/>
    <property type="match status" value="1"/>
</dbReference>
<sequence length="786" mass="87588">MSRSRKRQQNFENDVENGNTSKRAQRKGTSSRVSVSLSCSGSSMGLDLPFHTRAIENDDSREETICYGAICDAQILLNPQTEKPKATQPWDRYCLFSVEIHKGICYLSTGMNVKPSQRSVLDCHTGSVLMFTTDKVRDVSFAVVLGADILHRKRGKSNKKSAVKTTVNIYGPRGSMAEVDKALSEIRSDLQHPVFLERGIAYINPQFYYPSSEKTDLRHLVGPACANTQSETSREVGMVMDCLDNWSEDITTGDNAGADLHRILDQFLLETKLKDLLSHREALGLGGILADVMGLGKTLTMLSAILCSKILKNYALSDKADESSDYQPRSSNLTLIVLPSRPHHIRNPSIKMHKAAAALQSDTRWCLTGTPIQNSFDDLRSLFQFLRFQPFSQNKVFEEYIVKPFREGTNSQLDPSRNLKVMLKACCLRRTQAKLDLPATTLQKVDVVPTTAEKAMFANILEQCCQDFDKMAGKEGSSKKSNILFSAIMKLRRVCNHGGIPIHTSPQKRPNHLIVPKTKRNASRSPSAEPACDFCNDKTREDELLGALDSCPLCGRLQSEENNEIISAAPSPRTMPSSPTGSMMDIDTPEPLRNTFDDLPCGNALREQSSKMSAVVDNIRTSCLDTNSKSVVFSGWRDTLDILARMLFAEGIDFVQVDGRNPLMGRTEMLSRFCRDPSVKVLLISINTGAVGLTLTEANMVHIVEPQWNPTIEEQAIARVVRMGQTRPVTVLKYVTKGSVEQTVVKLQEKKTRIIKLSMQDKDDNDSDMNLDSFKFAIDPNEWEEA</sequence>
<evidence type="ECO:0000256" key="1">
    <source>
        <dbReference type="ARBA" id="ARBA00022741"/>
    </source>
</evidence>
<dbReference type="GO" id="GO:0016787">
    <property type="term" value="F:hydrolase activity"/>
    <property type="evidence" value="ECO:0007669"/>
    <property type="project" value="UniProtKB-KW"/>
</dbReference>
<dbReference type="Pfam" id="PF00271">
    <property type="entry name" value="Helicase_C"/>
    <property type="match status" value="1"/>
</dbReference>
<dbReference type="PANTHER" id="PTHR45626">
    <property type="entry name" value="TRANSCRIPTION TERMINATION FACTOR 2-RELATED"/>
    <property type="match status" value="1"/>
</dbReference>
<keyword evidence="1" id="KW-0547">Nucleotide-binding</keyword>
<proteinExistence type="predicted"/>
<organism evidence="6 7">
    <name type="scientific">Fusarium austroafricanum</name>
    <dbReference type="NCBI Taxonomy" id="2364996"/>
    <lineage>
        <taxon>Eukaryota</taxon>
        <taxon>Fungi</taxon>
        <taxon>Dikarya</taxon>
        <taxon>Ascomycota</taxon>
        <taxon>Pezizomycotina</taxon>
        <taxon>Sordariomycetes</taxon>
        <taxon>Hypocreomycetidae</taxon>
        <taxon>Hypocreales</taxon>
        <taxon>Nectriaceae</taxon>
        <taxon>Fusarium</taxon>
        <taxon>Fusarium concolor species complex</taxon>
    </lineage>
</organism>
<dbReference type="SMART" id="SM00490">
    <property type="entry name" value="HELICc"/>
    <property type="match status" value="1"/>
</dbReference>
<dbReference type="InterPro" id="IPR038718">
    <property type="entry name" value="SNF2-like_sf"/>
</dbReference>
<reference evidence="6" key="1">
    <citation type="submission" date="2020-01" db="EMBL/GenBank/DDBJ databases">
        <title>Identification and distribution of gene clusters putatively required for synthesis of sphingolipid metabolism inhibitors in phylogenetically diverse species of the filamentous fungus Fusarium.</title>
        <authorList>
            <person name="Kim H.-S."/>
            <person name="Busman M."/>
            <person name="Brown D.W."/>
            <person name="Divon H."/>
            <person name="Uhlig S."/>
            <person name="Proctor R.H."/>
        </authorList>
    </citation>
    <scope>NUCLEOTIDE SEQUENCE</scope>
    <source>
        <strain evidence="6">NRRL 53441</strain>
    </source>
</reference>
<dbReference type="InterPro" id="IPR001650">
    <property type="entry name" value="Helicase_C-like"/>
</dbReference>
<dbReference type="Gene3D" id="3.40.50.300">
    <property type="entry name" value="P-loop containing nucleotide triphosphate hydrolases"/>
    <property type="match status" value="1"/>
</dbReference>
<gene>
    <name evidence="6" type="ORF">F53441_907</name>
</gene>